<protein>
    <submittedName>
        <fullName evidence="1">Uncharacterized protein</fullName>
    </submittedName>
</protein>
<dbReference type="KEGG" id="bvi:Bcep1808_2862"/>
<reference evidence="2" key="1">
    <citation type="submission" date="2007-03" db="EMBL/GenBank/DDBJ databases">
        <title>Complete sequence of chromosome 1 of Burkholderia vietnamiensis G4.</title>
        <authorList>
            <consortium name="US DOE Joint Genome Institute"/>
            <person name="Copeland A."/>
            <person name="Lucas S."/>
            <person name="Lapidus A."/>
            <person name="Barry K."/>
            <person name="Detter J.C."/>
            <person name="Glavina del Rio T."/>
            <person name="Hammon N."/>
            <person name="Israni S."/>
            <person name="Dalin E."/>
            <person name="Tice H."/>
            <person name="Pitluck S."/>
            <person name="Chain P."/>
            <person name="Malfatti S."/>
            <person name="Shin M."/>
            <person name="Vergez L."/>
            <person name="Schmutz J."/>
            <person name="Larimer F."/>
            <person name="Land M."/>
            <person name="Hauser L."/>
            <person name="Kyrpides N."/>
            <person name="Tiedje J."/>
            <person name="Richardson P."/>
        </authorList>
    </citation>
    <scope>NUCLEOTIDE SEQUENCE [LARGE SCALE GENOMIC DNA]</scope>
    <source>
        <strain evidence="2">G4 / LMG 22486</strain>
    </source>
</reference>
<dbReference type="HOGENOM" id="CLU_1913184_0_0_4"/>
<evidence type="ECO:0000313" key="1">
    <source>
        <dbReference type="EMBL" id="ABO55853.1"/>
    </source>
</evidence>
<organism evidence="1 2">
    <name type="scientific">Burkholderia vietnamiensis (strain G4 / LMG 22486)</name>
    <name type="common">Burkholderia cepacia (strain R1808)</name>
    <dbReference type="NCBI Taxonomy" id="269482"/>
    <lineage>
        <taxon>Bacteria</taxon>
        <taxon>Pseudomonadati</taxon>
        <taxon>Pseudomonadota</taxon>
        <taxon>Betaproteobacteria</taxon>
        <taxon>Burkholderiales</taxon>
        <taxon>Burkholderiaceae</taxon>
        <taxon>Burkholderia</taxon>
        <taxon>Burkholderia cepacia complex</taxon>
    </lineage>
</organism>
<dbReference type="AlphaFoldDB" id="A4JHV0"/>
<dbReference type="EMBL" id="CP000614">
    <property type="protein sequence ID" value="ABO55853.1"/>
    <property type="molecule type" value="Genomic_DNA"/>
</dbReference>
<sequence length="132" mass="13665">MTARASHAAPLVEEIEVSVQPVGAERRVCSPSTVPAAAAAPYGARAVRRGGGRALRFVRSAEARLAAPQHGTQRRGDAFRQTFPGARAAIEGVLRDAAGLGVRTSFVHADACGGNPPVEIDASAAHPPEHRS</sequence>
<accession>A4JHV0</accession>
<dbReference type="Proteomes" id="UP000002287">
    <property type="component" value="Chromosome 1"/>
</dbReference>
<evidence type="ECO:0000313" key="2">
    <source>
        <dbReference type="Proteomes" id="UP000002287"/>
    </source>
</evidence>
<proteinExistence type="predicted"/>
<name>A4JHV0_BURVG</name>
<gene>
    <name evidence="1" type="ordered locus">Bcep1808_2862</name>
</gene>